<dbReference type="InterPro" id="IPR015943">
    <property type="entry name" value="WD40/YVTN_repeat-like_dom_sf"/>
</dbReference>
<dbReference type="Pfam" id="PF00400">
    <property type="entry name" value="WD40"/>
    <property type="match status" value="2"/>
</dbReference>
<dbReference type="OrthoDB" id="2689570at2759"/>
<dbReference type="CDD" id="cd00200">
    <property type="entry name" value="WD40"/>
    <property type="match status" value="1"/>
</dbReference>
<dbReference type="PANTHER" id="PTHR19848:SF8">
    <property type="entry name" value="F-BOX AND WD REPEAT DOMAIN CONTAINING 7"/>
    <property type="match status" value="1"/>
</dbReference>
<name>K5WBH5_PHACS</name>
<dbReference type="HOGENOM" id="CLU_000288_57_36_1"/>
<dbReference type="PANTHER" id="PTHR19848">
    <property type="entry name" value="WD40 REPEAT PROTEIN"/>
    <property type="match status" value="1"/>
</dbReference>
<evidence type="ECO:0000256" key="1">
    <source>
        <dbReference type="ARBA" id="ARBA00022574"/>
    </source>
</evidence>
<accession>K5WBH5</accession>
<evidence type="ECO:0000313" key="4">
    <source>
        <dbReference type="EMBL" id="EKM56570.1"/>
    </source>
</evidence>
<dbReference type="PROSITE" id="PS50294">
    <property type="entry name" value="WD_REPEATS_REGION"/>
    <property type="match status" value="1"/>
</dbReference>
<dbReference type="GeneID" id="18915873"/>
<gene>
    <name evidence="4" type="ORF">PHACADRAFT_253777</name>
</gene>
<evidence type="ECO:0000256" key="3">
    <source>
        <dbReference type="PROSITE-ProRule" id="PRU00221"/>
    </source>
</evidence>
<organism evidence="4 5">
    <name type="scientific">Phanerochaete carnosa (strain HHB-10118-sp)</name>
    <name type="common">White-rot fungus</name>
    <name type="synonym">Peniophora carnosa</name>
    <dbReference type="NCBI Taxonomy" id="650164"/>
    <lineage>
        <taxon>Eukaryota</taxon>
        <taxon>Fungi</taxon>
        <taxon>Dikarya</taxon>
        <taxon>Basidiomycota</taxon>
        <taxon>Agaricomycotina</taxon>
        <taxon>Agaricomycetes</taxon>
        <taxon>Polyporales</taxon>
        <taxon>Phanerochaetaceae</taxon>
        <taxon>Phanerochaete</taxon>
    </lineage>
</organism>
<dbReference type="Proteomes" id="UP000008370">
    <property type="component" value="Unassembled WGS sequence"/>
</dbReference>
<keyword evidence="5" id="KW-1185">Reference proteome</keyword>
<keyword evidence="1 3" id="KW-0853">WD repeat</keyword>
<reference evidence="4 5" key="1">
    <citation type="journal article" date="2012" name="BMC Genomics">
        <title>Comparative genomics of the white-rot fungi, Phanerochaete carnosa and P. chrysosporium, to elucidate the genetic basis of the distinct wood types they colonize.</title>
        <authorList>
            <person name="Suzuki H."/>
            <person name="MacDonald J."/>
            <person name="Syed K."/>
            <person name="Salamov A."/>
            <person name="Hori C."/>
            <person name="Aerts A."/>
            <person name="Henrissat B."/>
            <person name="Wiebenga A."/>
            <person name="vanKuyk P.A."/>
            <person name="Barry K."/>
            <person name="Lindquist E."/>
            <person name="LaButti K."/>
            <person name="Lapidus A."/>
            <person name="Lucas S."/>
            <person name="Coutinho P."/>
            <person name="Gong Y."/>
            <person name="Samejima M."/>
            <person name="Mahadevan R."/>
            <person name="Abou-Zaid M."/>
            <person name="de Vries R.P."/>
            <person name="Igarashi K."/>
            <person name="Yadav J.S."/>
            <person name="Grigoriev I.V."/>
            <person name="Master E.R."/>
        </authorList>
    </citation>
    <scope>NUCLEOTIDE SEQUENCE [LARGE SCALE GENOMIC DNA]</scope>
    <source>
        <strain evidence="4 5">HHB-10118-sp</strain>
    </source>
</reference>
<dbReference type="STRING" id="650164.K5WBH5"/>
<dbReference type="Gene3D" id="2.130.10.10">
    <property type="entry name" value="YVTN repeat-like/Quinoprotein amine dehydrogenase"/>
    <property type="match status" value="2"/>
</dbReference>
<dbReference type="InterPro" id="IPR019775">
    <property type="entry name" value="WD40_repeat_CS"/>
</dbReference>
<dbReference type="RefSeq" id="XP_007394415.1">
    <property type="nucleotide sequence ID" value="XM_007394353.1"/>
</dbReference>
<protein>
    <submittedName>
        <fullName evidence="4">Uncharacterized protein</fullName>
    </submittedName>
</protein>
<dbReference type="EMBL" id="JH930471">
    <property type="protein sequence ID" value="EKM56570.1"/>
    <property type="molecule type" value="Genomic_DNA"/>
</dbReference>
<evidence type="ECO:0000313" key="5">
    <source>
        <dbReference type="Proteomes" id="UP000008370"/>
    </source>
</evidence>
<dbReference type="PROSITE" id="PS50082">
    <property type="entry name" value="WD_REPEATS_2"/>
    <property type="match status" value="2"/>
</dbReference>
<dbReference type="InParanoid" id="K5WBH5"/>
<dbReference type="InterPro" id="IPR001680">
    <property type="entry name" value="WD40_rpt"/>
</dbReference>
<dbReference type="KEGG" id="pco:PHACADRAFT_253777"/>
<dbReference type="AlphaFoldDB" id="K5WBH5"/>
<sequence length="408" mass="44614">MEDAISHEKTLRFTRRTITASDLTKWPGAAIDGAGHLREGRVFTGSSRTEAQPLKLKRITFSDPRSSPHYCKFFALSEDGKLLAASFNSNDVLVWRLSDGLLVQRLHCQGHTGWVAVLSFSPIDSYTLASGSLDGSAIVWDTRSGRVLLRLEEHGGPVHSIAYAPHGALIATGTRDDGCVKVWDASSGACLHFFGNDNSMYKLAFTPDSSFLCAELAGSCIIYDTHTYTRTATLQHVAGKWHHSLISHQGDRIITVPHSDHPGQVKIWSAATGKELLAIEHSTKLSMPVAFSPDGAEVVATCGTGSDAAAVTYNSRTGQLCRIFKFETPVDRVAYSPDGEYVVFSTRNGTDVELYNAKSGAFLAMFDGREEGWIISDIRFSPDSQILLARSGYGPLHLYNVQDVLRMR</sequence>
<dbReference type="PROSITE" id="PS00678">
    <property type="entry name" value="WD_REPEATS_1"/>
    <property type="match status" value="2"/>
</dbReference>
<dbReference type="InterPro" id="IPR011047">
    <property type="entry name" value="Quinoprotein_ADH-like_sf"/>
</dbReference>
<dbReference type="SMART" id="SM00320">
    <property type="entry name" value="WD40"/>
    <property type="match status" value="6"/>
</dbReference>
<evidence type="ECO:0000256" key="2">
    <source>
        <dbReference type="ARBA" id="ARBA00022737"/>
    </source>
</evidence>
<keyword evidence="2" id="KW-0677">Repeat</keyword>
<proteinExistence type="predicted"/>
<feature type="repeat" description="WD" evidence="3">
    <location>
        <begin position="151"/>
        <end position="193"/>
    </location>
</feature>
<dbReference type="FunCoup" id="K5WBH5">
    <property type="interactions" value="164"/>
</dbReference>
<feature type="repeat" description="WD" evidence="3">
    <location>
        <begin position="108"/>
        <end position="150"/>
    </location>
</feature>
<dbReference type="SUPFAM" id="SSF50998">
    <property type="entry name" value="Quinoprotein alcohol dehydrogenase-like"/>
    <property type="match status" value="1"/>
</dbReference>